<name>A0A0N1F3N5_9HYPH</name>
<keyword evidence="2" id="KW-0597">Phosphoprotein</keyword>
<proteinExistence type="predicted"/>
<dbReference type="GO" id="GO:0000160">
    <property type="term" value="P:phosphorelay signal transduction system"/>
    <property type="evidence" value="ECO:0007669"/>
    <property type="project" value="UniProtKB-KW"/>
</dbReference>
<comment type="caution">
    <text evidence="4">The sequence shown here is derived from an EMBL/GenBank/DDBJ whole genome shotgun (WGS) entry which is preliminary data.</text>
</comment>
<dbReference type="GO" id="GO:0004672">
    <property type="term" value="F:protein kinase activity"/>
    <property type="evidence" value="ECO:0007669"/>
    <property type="project" value="UniProtKB-ARBA"/>
</dbReference>
<dbReference type="PATRIC" id="fig|1526658.3.peg.3770"/>
<feature type="modified residue" description="Phosphohistidine" evidence="2">
    <location>
        <position position="54"/>
    </location>
</feature>
<evidence type="ECO:0000313" key="4">
    <source>
        <dbReference type="EMBL" id="KPH80458.1"/>
    </source>
</evidence>
<dbReference type="AlphaFoldDB" id="A0A0N1F3N5"/>
<sequence length="112" mass="12142">MPQTAIDLDHLALQTGGDQDLERELLALFAQQCVRHLRTIHNGDDARTRMDAAHTLKGAARAIGAWQVADAADAIERHLAETDLRRTEAAMDTLALAAAEVRAVISRYDAAA</sequence>
<evidence type="ECO:0000313" key="5">
    <source>
        <dbReference type="Proteomes" id="UP000037822"/>
    </source>
</evidence>
<feature type="domain" description="HPt" evidence="3">
    <location>
        <begin position="15"/>
        <end position="111"/>
    </location>
</feature>
<organism evidence="4 5">
    <name type="scientific">Bosea vaviloviae</name>
    <dbReference type="NCBI Taxonomy" id="1526658"/>
    <lineage>
        <taxon>Bacteria</taxon>
        <taxon>Pseudomonadati</taxon>
        <taxon>Pseudomonadota</taxon>
        <taxon>Alphaproteobacteria</taxon>
        <taxon>Hyphomicrobiales</taxon>
        <taxon>Boseaceae</taxon>
        <taxon>Bosea</taxon>
    </lineage>
</organism>
<dbReference type="Pfam" id="PF01627">
    <property type="entry name" value="Hpt"/>
    <property type="match status" value="1"/>
</dbReference>
<evidence type="ECO:0000256" key="2">
    <source>
        <dbReference type="PROSITE-ProRule" id="PRU00110"/>
    </source>
</evidence>
<protein>
    <recommendedName>
        <fullName evidence="3">HPt domain-containing protein</fullName>
    </recommendedName>
</protein>
<dbReference type="SUPFAM" id="SSF47226">
    <property type="entry name" value="Histidine-containing phosphotransfer domain, HPT domain"/>
    <property type="match status" value="1"/>
</dbReference>
<gene>
    <name evidence="4" type="ORF">AE618_11710</name>
</gene>
<dbReference type="OrthoDB" id="8454588at2"/>
<dbReference type="EMBL" id="LGSZ01000040">
    <property type="protein sequence ID" value="KPH80458.1"/>
    <property type="molecule type" value="Genomic_DNA"/>
</dbReference>
<dbReference type="InterPro" id="IPR036641">
    <property type="entry name" value="HPT_dom_sf"/>
</dbReference>
<accession>A0A0N1F3N5</accession>
<dbReference type="PROSITE" id="PS50894">
    <property type="entry name" value="HPT"/>
    <property type="match status" value="1"/>
</dbReference>
<evidence type="ECO:0000256" key="1">
    <source>
        <dbReference type="ARBA" id="ARBA00023012"/>
    </source>
</evidence>
<reference evidence="4 5" key="1">
    <citation type="submission" date="2015-07" db="EMBL/GenBank/DDBJ databases">
        <title>Whole genome sequencing of Bosea vaviloviae isolated from cave pool.</title>
        <authorList>
            <person name="Tan N.E.H."/>
            <person name="Lee Y.P."/>
            <person name="Gan H.M."/>
            <person name="Barton H."/>
            <person name="Savka M.A."/>
        </authorList>
    </citation>
    <scope>NUCLEOTIDE SEQUENCE [LARGE SCALE GENOMIC DNA]</scope>
    <source>
        <strain evidence="4 5">SD260</strain>
    </source>
</reference>
<dbReference type="InterPro" id="IPR008207">
    <property type="entry name" value="Sig_transdc_His_kin_Hpt_dom"/>
</dbReference>
<keyword evidence="1" id="KW-0902">Two-component regulatory system</keyword>
<evidence type="ECO:0000259" key="3">
    <source>
        <dbReference type="PROSITE" id="PS50894"/>
    </source>
</evidence>
<dbReference type="RefSeq" id="WP_054209243.1">
    <property type="nucleotide sequence ID" value="NZ_LGSZ01000040.1"/>
</dbReference>
<keyword evidence="5" id="KW-1185">Reference proteome</keyword>
<dbReference type="Gene3D" id="1.20.120.160">
    <property type="entry name" value="HPT domain"/>
    <property type="match status" value="1"/>
</dbReference>
<dbReference type="Proteomes" id="UP000037822">
    <property type="component" value="Unassembled WGS sequence"/>
</dbReference>